<proteinExistence type="inferred from homology"/>
<dbReference type="PROSITE" id="PS00122">
    <property type="entry name" value="CARBOXYLESTERASE_B_1"/>
    <property type="match status" value="1"/>
</dbReference>
<evidence type="ECO:0000256" key="3">
    <source>
        <dbReference type="RuleBase" id="RU361235"/>
    </source>
</evidence>
<feature type="chain" id="PRO_5040533494" description="Carboxylic ester hydrolase" evidence="3">
    <location>
        <begin position="20"/>
        <end position="548"/>
    </location>
</feature>
<keyword evidence="2 3" id="KW-0378">Hydrolase</keyword>
<feature type="domain" description="Carboxylesterase type B" evidence="4">
    <location>
        <begin position="26"/>
        <end position="537"/>
    </location>
</feature>
<reference evidence="5" key="1">
    <citation type="submission" date="2021-10" db="EMBL/GenBank/DDBJ databases">
        <authorList>
            <person name="Piombo E."/>
        </authorList>
    </citation>
    <scope>NUCLEOTIDE SEQUENCE</scope>
</reference>
<evidence type="ECO:0000259" key="4">
    <source>
        <dbReference type="Pfam" id="PF00135"/>
    </source>
</evidence>
<dbReference type="PANTHER" id="PTHR11559">
    <property type="entry name" value="CARBOXYLESTERASE"/>
    <property type="match status" value="1"/>
</dbReference>
<dbReference type="InterPro" id="IPR029058">
    <property type="entry name" value="AB_hydrolase_fold"/>
</dbReference>
<sequence length="548" mass="59373">MRPLTVSLALTGAFASASAVPRAANQSPTVQAPAGIITGSLVDNVEYFRGIPYAEPPVGNLRLRSPVRAQPRSVIQATGVGPACPQMTNSVVTPLLGQVISDPEVAGPLFLGSAFDNGQEDCLTISVMRPENTPADAKLPVLYWMHGGGFAIGSSQAYNGSVIVPRAAQQGKPFILVAVNYRLGAFGFLGGAEVLAENSTNLGLLDQRMGLEWIADNIASFGGDPDAVTISGESAGSISVFDQMALYDGDNTYGGRPLFRGAIMHSGSIQTREPVDGPSAQNVFDTVVAAANCSSETDKLECLRNVDYDTFWQASMSVPSFLSNSSIALSYTPRQDGKILTDSTDVLAKQGRFAQVPVIIGDMNDEGTIFSLFPVGITNQDELVSYLSSFIYKHASRQEIRTLLNTYPTDGDNSTYSGFTQLAGMLGDTFFTMKRRELLDYLPAKVPAWSFLGNWLPDTPIVKTFHTSDVPRLFYYTDSTSTSLQDRYFSFITSANPNDGDKTLPYWPSWHKSRQSLEFGANKATIIPDNFRKDSYEFIKSHKAALQL</sequence>
<keyword evidence="3" id="KW-0732">Signal</keyword>
<organism evidence="5 6">
    <name type="scientific">Clonostachys byssicola</name>
    <dbReference type="NCBI Taxonomy" id="160290"/>
    <lineage>
        <taxon>Eukaryota</taxon>
        <taxon>Fungi</taxon>
        <taxon>Dikarya</taxon>
        <taxon>Ascomycota</taxon>
        <taxon>Pezizomycotina</taxon>
        <taxon>Sordariomycetes</taxon>
        <taxon>Hypocreomycetidae</taxon>
        <taxon>Hypocreales</taxon>
        <taxon>Bionectriaceae</taxon>
        <taxon>Clonostachys</taxon>
    </lineage>
</organism>
<evidence type="ECO:0000313" key="5">
    <source>
        <dbReference type="EMBL" id="CAG9981220.1"/>
    </source>
</evidence>
<dbReference type="EC" id="3.1.1.-" evidence="3"/>
<dbReference type="InterPro" id="IPR050309">
    <property type="entry name" value="Type-B_Carboxylest/Lipase"/>
</dbReference>
<accession>A0A9N9U626</accession>
<dbReference type="SUPFAM" id="SSF53474">
    <property type="entry name" value="alpha/beta-Hydrolases"/>
    <property type="match status" value="1"/>
</dbReference>
<protein>
    <recommendedName>
        <fullName evidence="3">Carboxylic ester hydrolase</fullName>
        <ecNumber evidence="3">3.1.1.-</ecNumber>
    </recommendedName>
</protein>
<evidence type="ECO:0000256" key="2">
    <source>
        <dbReference type="ARBA" id="ARBA00022801"/>
    </source>
</evidence>
<dbReference type="EMBL" id="CABFNO020001323">
    <property type="protein sequence ID" value="CAG9981220.1"/>
    <property type="molecule type" value="Genomic_DNA"/>
</dbReference>
<dbReference type="Pfam" id="PF00135">
    <property type="entry name" value="COesterase"/>
    <property type="match status" value="1"/>
</dbReference>
<dbReference type="Proteomes" id="UP000754883">
    <property type="component" value="Unassembled WGS sequence"/>
</dbReference>
<name>A0A9N9U626_9HYPO</name>
<comment type="caution">
    <text evidence="5">The sequence shown here is derived from an EMBL/GenBank/DDBJ whole genome shotgun (WGS) entry which is preliminary data.</text>
</comment>
<feature type="signal peptide" evidence="3">
    <location>
        <begin position="1"/>
        <end position="19"/>
    </location>
</feature>
<dbReference type="AlphaFoldDB" id="A0A9N9U626"/>
<dbReference type="Gene3D" id="3.40.50.1820">
    <property type="entry name" value="alpha/beta hydrolase"/>
    <property type="match status" value="1"/>
</dbReference>
<evidence type="ECO:0000256" key="1">
    <source>
        <dbReference type="ARBA" id="ARBA00005964"/>
    </source>
</evidence>
<keyword evidence="6" id="KW-1185">Reference proteome</keyword>
<dbReference type="InterPro" id="IPR002018">
    <property type="entry name" value="CarbesteraseB"/>
</dbReference>
<evidence type="ECO:0000313" key="6">
    <source>
        <dbReference type="Proteomes" id="UP000754883"/>
    </source>
</evidence>
<dbReference type="GO" id="GO:0016787">
    <property type="term" value="F:hydrolase activity"/>
    <property type="evidence" value="ECO:0007669"/>
    <property type="project" value="UniProtKB-KW"/>
</dbReference>
<gene>
    <name evidence="5" type="ORF">CBYS24578_00008213</name>
</gene>
<dbReference type="OrthoDB" id="408631at2759"/>
<comment type="similarity">
    <text evidence="1 3">Belongs to the type-B carboxylesterase/lipase family.</text>
</comment>
<dbReference type="InterPro" id="IPR019826">
    <property type="entry name" value="Carboxylesterase_B_AS"/>
</dbReference>